<organism evidence="1 2">
    <name type="scientific">Corynebacterium diphtheriae (strain ATCC 700971 / NCTC 13129 / Biotype gravis)</name>
    <dbReference type="NCBI Taxonomy" id="257309"/>
    <lineage>
        <taxon>Bacteria</taxon>
        <taxon>Bacillati</taxon>
        <taxon>Actinomycetota</taxon>
        <taxon>Actinomycetes</taxon>
        <taxon>Mycobacteriales</taxon>
        <taxon>Corynebacteriaceae</taxon>
        <taxon>Corynebacterium</taxon>
    </lineage>
</organism>
<dbReference type="EMBL" id="BX248355">
    <property type="protein sequence ID" value="CAE49217.1"/>
    <property type="molecule type" value="Genomic_DNA"/>
</dbReference>
<gene>
    <name evidence="1" type="ordered locus">DIP0700</name>
</gene>
<evidence type="ECO:0000313" key="1">
    <source>
        <dbReference type="EMBL" id="CAE49217.1"/>
    </source>
</evidence>
<proteinExistence type="predicted"/>
<dbReference type="AlphaFoldDB" id="Q6NIR7"/>
<protein>
    <submittedName>
        <fullName evidence="1">Uncharacterized protein</fullName>
    </submittedName>
</protein>
<evidence type="ECO:0000313" key="2">
    <source>
        <dbReference type="Proteomes" id="UP000002198"/>
    </source>
</evidence>
<sequence>MLFLWRRFIRRWLDKSQTAHSNHLWMGAGWIARFELCKKSNVATLEGACPYCIDELVALMKMQAFHD</sequence>
<keyword evidence="2" id="KW-1185">Reference proteome</keyword>
<name>Q6NIR7_CORDI</name>
<dbReference type="KEGG" id="cdi:DIP0700"/>
<reference evidence="1 2" key="1">
    <citation type="journal article" date="2003" name="Nucleic Acids Res.">
        <title>The complete genome sequence and analysis of Corynebacterium diphtheriae NCTC13129.</title>
        <authorList>
            <person name="Cerdeno-Tarraga A.M."/>
            <person name="Efstratiou A."/>
            <person name="Dover L.G."/>
            <person name="Holden M.T.G."/>
            <person name="Pallen M."/>
            <person name="Bentley S.D."/>
            <person name="Besra G.S."/>
            <person name="Churcher C."/>
            <person name="James K.D."/>
            <person name="De Zoysa A."/>
            <person name="Chillingworth T."/>
            <person name="Cronin A."/>
            <person name="Dowd L."/>
            <person name="Feltwell T."/>
            <person name="Hamlin N."/>
            <person name="Holroyd S."/>
            <person name="Jagels K."/>
            <person name="Moule S."/>
            <person name="Quail M.A."/>
            <person name="Rabbinowitsch E."/>
            <person name="Rutherford K."/>
            <person name="Thomson N.R."/>
            <person name="Unwin L."/>
            <person name="Whitehead S."/>
            <person name="Barrell B.G.Parkhill.J."/>
        </authorList>
    </citation>
    <scope>NUCLEOTIDE SEQUENCE [LARGE SCALE GENOMIC DNA]</scope>
    <source>
        <strain evidence="2">ATCC 700971 / NCTC 13129 / Biotype gravis</strain>
    </source>
</reference>
<dbReference type="Proteomes" id="UP000002198">
    <property type="component" value="Chromosome"/>
</dbReference>
<dbReference type="HOGENOM" id="CLU_2805132_0_0_11"/>
<accession>Q6NIR7</accession>